<protein>
    <submittedName>
        <fullName evidence="2">Dihydrolipoamide dehydrogenase</fullName>
    </submittedName>
</protein>
<proteinExistence type="predicted"/>
<dbReference type="RefSeq" id="WP_102996318.1">
    <property type="nucleotide sequence ID" value="NZ_CP025938.1"/>
</dbReference>
<keyword evidence="1" id="KW-0732">Signal</keyword>
<reference evidence="3" key="1">
    <citation type="submission" date="2018-01" db="EMBL/GenBank/DDBJ databases">
        <title>Complete genome of Tamlana sp. UJ94.</title>
        <authorList>
            <person name="Jung J."/>
            <person name="Chung D."/>
            <person name="Bae S.S."/>
            <person name="Baek K."/>
        </authorList>
    </citation>
    <scope>NUCLEOTIDE SEQUENCE [LARGE SCALE GENOMIC DNA]</scope>
    <source>
        <strain evidence="3">UJ94</strain>
    </source>
</reference>
<evidence type="ECO:0000313" key="2">
    <source>
        <dbReference type="EMBL" id="AUS06365.1"/>
    </source>
</evidence>
<keyword evidence="3" id="KW-1185">Reference proteome</keyword>
<dbReference type="Pfam" id="PF11138">
    <property type="entry name" value="DUF2911"/>
    <property type="match status" value="1"/>
</dbReference>
<dbReference type="Proteomes" id="UP000236592">
    <property type="component" value="Chromosome"/>
</dbReference>
<dbReference type="Gene3D" id="1.25.40.1040">
    <property type="match status" value="1"/>
</dbReference>
<dbReference type="KEGG" id="taj:C1A40_13330"/>
<dbReference type="EMBL" id="CP025938">
    <property type="protein sequence ID" value="AUS06365.1"/>
    <property type="molecule type" value="Genomic_DNA"/>
</dbReference>
<name>A0A2I7SKE0_9FLAO</name>
<organism evidence="2 3">
    <name type="scientific">Pseudotamlana carrageenivorans</name>
    <dbReference type="NCBI Taxonomy" id="2069432"/>
    <lineage>
        <taxon>Bacteria</taxon>
        <taxon>Pseudomonadati</taxon>
        <taxon>Bacteroidota</taxon>
        <taxon>Flavobacteriia</taxon>
        <taxon>Flavobacteriales</taxon>
        <taxon>Flavobacteriaceae</taxon>
        <taxon>Pseudotamlana</taxon>
    </lineage>
</organism>
<feature type="signal peptide" evidence="1">
    <location>
        <begin position="1"/>
        <end position="19"/>
    </location>
</feature>
<evidence type="ECO:0000256" key="1">
    <source>
        <dbReference type="SAM" id="SignalP"/>
    </source>
</evidence>
<dbReference type="InterPro" id="IPR021314">
    <property type="entry name" value="DUF2911"/>
</dbReference>
<dbReference type="OrthoDB" id="187854at2"/>
<sequence>MKKLLLLFMTCATVYAVNAQVNTPQPSPASKLEQKVGLTDVTIEYSRPGVKDRKIFGDLVPFGKVWRTGANKNTIITFSTDATIANHKVKAGSYAVFTEPGESLWKVYFYADTENWGTPKKWDESKVVAVTSVKAHEVPFNVETFTLDINSITNGGANIELIWEKTYIAIPFTVPTDDAVLASINDVMSGTPKASDYYAAASYYLQEGKNPNQAMEWIDKAVDMTKEKPLFYYIRKQSLIHAKAGDTKGAIAAARKSLELAKIAGNDDYVKMNEDFLKEWLGK</sequence>
<dbReference type="AlphaFoldDB" id="A0A2I7SKE0"/>
<gene>
    <name evidence="2" type="ORF">C1A40_13330</name>
</gene>
<feature type="chain" id="PRO_5014409842" evidence="1">
    <location>
        <begin position="20"/>
        <end position="283"/>
    </location>
</feature>
<evidence type="ECO:0000313" key="3">
    <source>
        <dbReference type="Proteomes" id="UP000236592"/>
    </source>
</evidence>
<accession>A0A2I7SKE0</accession>